<dbReference type="GO" id="GO:0071972">
    <property type="term" value="F:peptidoglycan L,D-transpeptidase activity"/>
    <property type="evidence" value="ECO:0007669"/>
    <property type="project" value="TreeGrafter"/>
</dbReference>
<feature type="active site" description="Proton donor/acceptor" evidence="7">
    <location>
        <position position="316"/>
    </location>
</feature>
<name>S5UBL1_9BACT</name>
<dbReference type="InterPro" id="IPR005490">
    <property type="entry name" value="LD_TPept_cat_dom"/>
</dbReference>
<evidence type="ECO:0000259" key="9">
    <source>
        <dbReference type="PROSITE" id="PS52029"/>
    </source>
</evidence>
<keyword evidence="2" id="KW-0808">Transferase</keyword>
<evidence type="ECO:0000313" key="10">
    <source>
        <dbReference type="EMBL" id="AGS49277.1"/>
    </source>
</evidence>
<dbReference type="InterPro" id="IPR050979">
    <property type="entry name" value="LD-transpeptidase"/>
</dbReference>
<dbReference type="InterPro" id="IPR041280">
    <property type="entry name" value="Big_10"/>
</dbReference>
<dbReference type="Gene3D" id="2.60.40.3780">
    <property type="match status" value="1"/>
</dbReference>
<organism evidence="10">
    <name type="scientific">uncultured bacterium esnapd1.2</name>
    <dbReference type="NCBI Taxonomy" id="1366589"/>
    <lineage>
        <taxon>Bacteria</taxon>
        <taxon>environmental samples</taxon>
    </lineage>
</organism>
<keyword evidence="4 7" id="KW-0573">Peptidoglycan synthesis</keyword>
<keyword evidence="3 7" id="KW-0133">Cell shape</keyword>
<evidence type="ECO:0000256" key="2">
    <source>
        <dbReference type="ARBA" id="ARBA00022679"/>
    </source>
</evidence>
<sequence>MAGLMMTTMVVACTPKSAERGDGGVGAGSAAQDTGPQATVTVTEPAAHATGVEPLAKVVFTVQHADRTQVEVTDADGATVKGKTAPDGGSWQPEKAFAWGRAYTATVTATTAGGTSTTATSSFRIKKKPAKVVRVTSPFGDGRTWGVGMVMVLKFGRSIPERYRADIEKRITVESTPTQEGSWNWFAKDELHYRPKTFWKAGTKIGYNAQLTGVPMGQGWYGNAHRSFTGTIGRSLIITVDDRTKTMTVKKDGTTVRTIPVSLGAARTPSSSGTHLIMTRERHARFNTMGAQDPRDRYDIPVEYAQRLTWQGEYIHAASWSEPSQGKVNVSHGCINISVKNAAWLFANTLVGDPVTTKGTPRKVDHANGYTDWNSDWDDYRNGSALN</sequence>
<dbReference type="AlphaFoldDB" id="S5UBL1"/>
<dbReference type="GO" id="GO:0016746">
    <property type="term" value="F:acyltransferase activity"/>
    <property type="evidence" value="ECO:0007669"/>
    <property type="project" value="UniProtKB-KW"/>
</dbReference>
<dbReference type="Pfam" id="PF17964">
    <property type="entry name" value="Big_10"/>
    <property type="match status" value="1"/>
</dbReference>
<dbReference type="GO" id="GO:0018104">
    <property type="term" value="P:peptidoglycan-protein cross-linking"/>
    <property type="evidence" value="ECO:0007669"/>
    <property type="project" value="TreeGrafter"/>
</dbReference>
<keyword evidence="5" id="KW-0012">Acyltransferase</keyword>
<dbReference type="CDD" id="cd16913">
    <property type="entry name" value="YkuD_like"/>
    <property type="match status" value="1"/>
</dbReference>
<protein>
    <submittedName>
        <fullName evidence="10">ErfK/YbiS/YcfS/YnhG family protein</fullName>
    </submittedName>
</protein>
<feature type="active site" description="Nucleophile" evidence="7">
    <location>
        <position position="334"/>
    </location>
</feature>
<feature type="domain" description="L,D-TPase catalytic" evidence="9">
    <location>
        <begin position="236"/>
        <end position="358"/>
    </location>
</feature>
<dbReference type="GO" id="GO:0005576">
    <property type="term" value="C:extracellular region"/>
    <property type="evidence" value="ECO:0007669"/>
    <property type="project" value="TreeGrafter"/>
</dbReference>
<dbReference type="PANTHER" id="PTHR30582:SF2">
    <property type="entry name" value="L,D-TRANSPEPTIDASE YCIB-RELATED"/>
    <property type="match status" value="1"/>
</dbReference>
<evidence type="ECO:0000256" key="8">
    <source>
        <dbReference type="SAM" id="MobiDB-lite"/>
    </source>
</evidence>
<dbReference type="Pfam" id="PF03734">
    <property type="entry name" value="YkuD"/>
    <property type="match status" value="1"/>
</dbReference>
<evidence type="ECO:0000256" key="1">
    <source>
        <dbReference type="ARBA" id="ARBA00004752"/>
    </source>
</evidence>
<dbReference type="EMBL" id="KF264538">
    <property type="protein sequence ID" value="AGS49277.1"/>
    <property type="molecule type" value="Genomic_DNA"/>
</dbReference>
<dbReference type="Gene3D" id="2.40.440.10">
    <property type="entry name" value="L,D-transpeptidase catalytic domain-like"/>
    <property type="match status" value="1"/>
</dbReference>
<accession>S5UBL1</accession>
<dbReference type="UniPathway" id="UPA00219"/>
<keyword evidence="6 7" id="KW-0961">Cell wall biogenesis/degradation</keyword>
<evidence type="ECO:0000256" key="3">
    <source>
        <dbReference type="ARBA" id="ARBA00022960"/>
    </source>
</evidence>
<dbReference type="PROSITE" id="PS52029">
    <property type="entry name" value="LD_TPASE"/>
    <property type="match status" value="1"/>
</dbReference>
<evidence type="ECO:0000256" key="6">
    <source>
        <dbReference type="ARBA" id="ARBA00023316"/>
    </source>
</evidence>
<dbReference type="Gene3D" id="2.60.40.3710">
    <property type="match status" value="1"/>
</dbReference>
<dbReference type="InterPro" id="IPR038063">
    <property type="entry name" value="Transpep_catalytic_dom"/>
</dbReference>
<proteinExistence type="predicted"/>
<comment type="pathway">
    <text evidence="1 7">Cell wall biogenesis; peptidoglycan biosynthesis.</text>
</comment>
<evidence type="ECO:0000256" key="4">
    <source>
        <dbReference type="ARBA" id="ARBA00022984"/>
    </source>
</evidence>
<evidence type="ECO:0000256" key="5">
    <source>
        <dbReference type="ARBA" id="ARBA00023315"/>
    </source>
</evidence>
<dbReference type="SUPFAM" id="SSF141523">
    <property type="entry name" value="L,D-transpeptidase catalytic domain-like"/>
    <property type="match status" value="1"/>
</dbReference>
<dbReference type="GO" id="GO:0008360">
    <property type="term" value="P:regulation of cell shape"/>
    <property type="evidence" value="ECO:0007669"/>
    <property type="project" value="UniProtKB-UniRule"/>
</dbReference>
<evidence type="ECO:0000256" key="7">
    <source>
        <dbReference type="PROSITE-ProRule" id="PRU01373"/>
    </source>
</evidence>
<dbReference type="GO" id="GO:0071555">
    <property type="term" value="P:cell wall organization"/>
    <property type="evidence" value="ECO:0007669"/>
    <property type="project" value="UniProtKB-UniRule"/>
</dbReference>
<reference evidence="10" key="1">
    <citation type="journal article" date="2013" name="Proc. Natl. Acad. Sci. U.S.A.">
        <title>Mapping gene clusters within arrayed metagenomic libraries to expand the structural diversity of biomedically relevant natural products.</title>
        <authorList>
            <person name="Owen J.G."/>
            <person name="Reddy B.V."/>
            <person name="Ternei M.A."/>
            <person name="Charlop-Powers Z."/>
            <person name="Calle P.Y."/>
            <person name="Kim J.H."/>
            <person name="Brady S.F."/>
        </authorList>
    </citation>
    <scope>NUCLEOTIDE SEQUENCE</scope>
</reference>
<feature type="region of interest" description="Disordered" evidence="8">
    <location>
        <begin position="16"/>
        <end position="37"/>
    </location>
</feature>
<dbReference type="PANTHER" id="PTHR30582">
    <property type="entry name" value="L,D-TRANSPEPTIDASE"/>
    <property type="match status" value="1"/>
</dbReference>